<dbReference type="InterPro" id="IPR040190">
    <property type="entry name" value="MURQ/GCKR"/>
</dbReference>
<keyword evidence="1" id="KW-0119">Carbohydrate metabolism</keyword>
<dbReference type="AlphaFoldDB" id="A0A8J3BBK7"/>
<dbReference type="Gene3D" id="3.40.50.10490">
    <property type="entry name" value="Glucose-6-phosphate isomerase like protein, domain 1"/>
    <property type="match status" value="1"/>
</dbReference>
<accession>A0A8J3BBK7</accession>
<dbReference type="GO" id="GO:0016835">
    <property type="term" value="F:carbon-oxygen lyase activity"/>
    <property type="evidence" value="ECO:0007669"/>
    <property type="project" value="TreeGrafter"/>
</dbReference>
<proteinExistence type="predicted"/>
<evidence type="ECO:0000313" key="4">
    <source>
        <dbReference type="Proteomes" id="UP000649739"/>
    </source>
</evidence>
<feature type="domain" description="SIS" evidence="2">
    <location>
        <begin position="43"/>
        <end position="205"/>
    </location>
</feature>
<comment type="caution">
    <text evidence="3">The sequence shown here is derived from an EMBL/GenBank/DDBJ whole genome shotgun (WGS) entry which is preliminary data.</text>
</comment>
<dbReference type="GO" id="GO:0097367">
    <property type="term" value="F:carbohydrate derivative binding"/>
    <property type="evidence" value="ECO:0007669"/>
    <property type="project" value="InterPro"/>
</dbReference>
<evidence type="ECO:0000313" key="3">
    <source>
        <dbReference type="EMBL" id="GGJ94681.1"/>
    </source>
</evidence>
<keyword evidence="4" id="KW-1185">Reference proteome</keyword>
<dbReference type="InterPro" id="IPR001347">
    <property type="entry name" value="SIS_dom"/>
</dbReference>
<name>A0A8J3BBK7_9ACTN</name>
<sequence length="288" mass="28516">MSDDDLDLLPAGELVGRLLAAEERVLPAVRGARAAIAAAAELIALRMGAGGKLVLLGAGTSGRLAVVQAAELPGTFGLATGDVAGVCAGAGPWLMGTDMDEDDTGAAVRDLGGTGLDARGVLVAVAASGSTPYTLTAARHAQRLGVAVVAVTTVAGSPLGSLADVEVAVPVGPELLRGSTRLGAGTAQKIALDAVTTAAMARLGRVHGTLMVDVVPANAKLRDRSAGLVAEIAGCPPERAAEALARCDWNARAAVLHLLTGLAPADAARHAAAHRTLRAAIAAAGAPR</sequence>
<organism evidence="3 4">
    <name type="scientific">Pilimelia anulata</name>
    <dbReference type="NCBI Taxonomy" id="53371"/>
    <lineage>
        <taxon>Bacteria</taxon>
        <taxon>Bacillati</taxon>
        <taxon>Actinomycetota</taxon>
        <taxon>Actinomycetes</taxon>
        <taxon>Micromonosporales</taxon>
        <taxon>Micromonosporaceae</taxon>
        <taxon>Pilimelia</taxon>
    </lineage>
</organism>
<evidence type="ECO:0000256" key="1">
    <source>
        <dbReference type="ARBA" id="ARBA00023277"/>
    </source>
</evidence>
<dbReference type="PANTHER" id="PTHR10088">
    <property type="entry name" value="GLUCOKINASE REGULATORY PROTEIN"/>
    <property type="match status" value="1"/>
</dbReference>
<dbReference type="RefSeq" id="WP_189170351.1">
    <property type="nucleotide sequence ID" value="NZ_BMQB01000005.1"/>
</dbReference>
<dbReference type="InterPro" id="IPR046348">
    <property type="entry name" value="SIS_dom_sf"/>
</dbReference>
<reference evidence="3" key="1">
    <citation type="journal article" date="2014" name="Int. J. Syst. Evol. Microbiol.">
        <title>Complete genome sequence of Corynebacterium casei LMG S-19264T (=DSM 44701T), isolated from a smear-ripened cheese.</title>
        <authorList>
            <consortium name="US DOE Joint Genome Institute (JGI-PGF)"/>
            <person name="Walter F."/>
            <person name="Albersmeier A."/>
            <person name="Kalinowski J."/>
            <person name="Ruckert C."/>
        </authorList>
    </citation>
    <scope>NUCLEOTIDE SEQUENCE</scope>
    <source>
        <strain evidence="3">JCM 3090</strain>
    </source>
</reference>
<gene>
    <name evidence="3" type="primary">murQ</name>
    <name evidence="3" type="ORF">GCM10010123_25600</name>
</gene>
<dbReference type="GO" id="GO:0046348">
    <property type="term" value="P:amino sugar catabolic process"/>
    <property type="evidence" value="ECO:0007669"/>
    <property type="project" value="TreeGrafter"/>
</dbReference>
<dbReference type="PANTHER" id="PTHR10088:SF4">
    <property type="entry name" value="GLUCOKINASE REGULATORY PROTEIN"/>
    <property type="match status" value="1"/>
</dbReference>
<reference evidence="3" key="2">
    <citation type="submission" date="2020-09" db="EMBL/GenBank/DDBJ databases">
        <authorList>
            <person name="Sun Q."/>
            <person name="Ohkuma M."/>
        </authorList>
    </citation>
    <scope>NUCLEOTIDE SEQUENCE</scope>
    <source>
        <strain evidence="3">JCM 3090</strain>
    </source>
</reference>
<dbReference type="PROSITE" id="PS51464">
    <property type="entry name" value="SIS"/>
    <property type="match status" value="1"/>
</dbReference>
<dbReference type="GO" id="GO:0016803">
    <property type="term" value="F:ether hydrolase activity"/>
    <property type="evidence" value="ECO:0007669"/>
    <property type="project" value="TreeGrafter"/>
</dbReference>
<protein>
    <submittedName>
        <fullName evidence="3">N-acetylmuramic acid 6-phosphate etherase</fullName>
    </submittedName>
</protein>
<dbReference type="Pfam" id="PF13580">
    <property type="entry name" value="SIS_2"/>
    <property type="match status" value="1"/>
</dbReference>
<dbReference type="GO" id="GO:0009254">
    <property type="term" value="P:peptidoglycan turnover"/>
    <property type="evidence" value="ECO:0007669"/>
    <property type="project" value="TreeGrafter"/>
</dbReference>
<dbReference type="EMBL" id="BMQB01000005">
    <property type="protein sequence ID" value="GGJ94681.1"/>
    <property type="molecule type" value="Genomic_DNA"/>
</dbReference>
<dbReference type="SUPFAM" id="SSF53697">
    <property type="entry name" value="SIS domain"/>
    <property type="match status" value="1"/>
</dbReference>
<dbReference type="NCBIfam" id="NF003915">
    <property type="entry name" value="PRK05441.1"/>
    <property type="match status" value="1"/>
</dbReference>
<dbReference type="Gene3D" id="1.10.8.1080">
    <property type="match status" value="1"/>
</dbReference>
<evidence type="ECO:0000259" key="2">
    <source>
        <dbReference type="PROSITE" id="PS51464"/>
    </source>
</evidence>
<dbReference type="Proteomes" id="UP000649739">
    <property type="component" value="Unassembled WGS sequence"/>
</dbReference>